<organism evidence="2 3">
    <name type="scientific">Bacillus mycoides</name>
    <dbReference type="NCBI Taxonomy" id="1405"/>
    <lineage>
        <taxon>Bacteria</taxon>
        <taxon>Bacillati</taxon>
        <taxon>Bacillota</taxon>
        <taxon>Bacilli</taxon>
        <taxon>Bacillales</taxon>
        <taxon>Bacillaceae</taxon>
        <taxon>Bacillus</taxon>
        <taxon>Bacillus cereus group</taxon>
    </lineage>
</organism>
<protein>
    <recommendedName>
        <fullName evidence="1">Aminoglycoside phosphotransferase domain-containing protein</fullName>
    </recommendedName>
</protein>
<dbReference type="Gene3D" id="3.90.1200.10">
    <property type="match status" value="1"/>
</dbReference>
<sequence>MDAIKYYLDFESICKNSLLGEMLNVPKFICGGLLHRMYAMETTKGKYAIKLLNPQIMIRPMAIQNYINSEKIATLVSIKVSALPAQKIKGDSIQKINDQYYLIFDWIEGEKLKDDEINSVHCEKIGETLAEIHKTDFSNLDITGDGLDNDQLIDWNYYLLRGKEEHLEWDELLLKNFDNLKKWNVAAIESSEILSKSEVISHRDLDPKNVMWNNNKPVLIDWESAGYINPMQDLIETAIYWSKNEQGELEKQRFASFISGYKNKYGELHANWKIVLAAGFLGRLGWLEYNLKRSLRIECSDEEEQKLGTIQVVETIHDINFYADTILIVVNWLNYDKEEV</sequence>
<reference evidence="2 3" key="1">
    <citation type="submission" date="2016-05" db="EMBL/GenBank/DDBJ databases">
        <title>Bacillus thuringiensis and Bacillus weihenstephanensis as novel biocontrol agents of wilt causing Verticillium species.</title>
        <authorList>
            <person name="Hollensteiner J."/>
            <person name="Wemheuer F."/>
            <person name="Harting R."/>
            <person name="Kolarzyk A."/>
            <person name="Diaz-Valerio S."/>
            <person name="Poehlein A."/>
            <person name="Brzuszkiewicz E."/>
            <person name="Nesemann K."/>
            <person name="Braus-Stromeyer S."/>
            <person name="Braus G."/>
            <person name="Daniel R."/>
            <person name="Liesegang H."/>
        </authorList>
    </citation>
    <scope>NUCLEOTIDE SEQUENCE [LARGE SCALE GENOMIC DNA]</scope>
    <source>
        <strain evidence="2 3">GOE11</strain>
    </source>
</reference>
<accession>A0A1E8BLI4</accession>
<proteinExistence type="predicted"/>
<dbReference type="Pfam" id="PF01636">
    <property type="entry name" value="APH"/>
    <property type="match status" value="1"/>
</dbReference>
<dbReference type="InterPro" id="IPR002575">
    <property type="entry name" value="Aminoglycoside_PTrfase"/>
</dbReference>
<dbReference type="RefSeq" id="WP_070146605.1">
    <property type="nucleotide sequence ID" value="NZ_LXLX01000034.1"/>
</dbReference>
<dbReference type="EMBL" id="LXLX01000034">
    <property type="protein sequence ID" value="OFD92149.1"/>
    <property type="molecule type" value="Genomic_DNA"/>
</dbReference>
<evidence type="ECO:0000313" key="3">
    <source>
        <dbReference type="Proteomes" id="UP000175835"/>
    </source>
</evidence>
<dbReference type="PANTHER" id="PTHR21310">
    <property type="entry name" value="AMINOGLYCOSIDE PHOSPHOTRANSFERASE-RELATED-RELATED"/>
    <property type="match status" value="1"/>
</dbReference>
<dbReference type="SUPFAM" id="SSF56112">
    <property type="entry name" value="Protein kinase-like (PK-like)"/>
    <property type="match status" value="1"/>
</dbReference>
<dbReference type="Proteomes" id="UP000175835">
    <property type="component" value="Unassembled WGS sequence"/>
</dbReference>
<evidence type="ECO:0000259" key="1">
    <source>
        <dbReference type="Pfam" id="PF01636"/>
    </source>
</evidence>
<evidence type="ECO:0000313" key="2">
    <source>
        <dbReference type="EMBL" id="OFD92149.1"/>
    </source>
</evidence>
<comment type="caution">
    <text evidence="2">The sequence shown here is derived from an EMBL/GenBank/DDBJ whole genome shotgun (WGS) entry which is preliminary data.</text>
</comment>
<feature type="domain" description="Aminoglycoside phosphotransferase" evidence="1">
    <location>
        <begin position="31"/>
        <end position="258"/>
    </location>
</feature>
<dbReference type="PATRIC" id="fig|86662.28.peg.2965"/>
<gene>
    <name evidence="2" type="ORF">BWGOE11_28930</name>
</gene>
<dbReference type="InterPro" id="IPR011009">
    <property type="entry name" value="Kinase-like_dom_sf"/>
</dbReference>
<dbReference type="AlphaFoldDB" id="A0A1E8BLI4"/>
<name>A0A1E8BLI4_BACMY</name>
<dbReference type="InterPro" id="IPR051678">
    <property type="entry name" value="AGP_Transferase"/>
</dbReference>